<organism evidence="4 5">
    <name type="scientific">Thyridium curvatum</name>
    <dbReference type="NCBI Taxonomy" id="1093900"/>
    <lineage>
        <taxon>Eukaryota</taxon>
        <taxon>Fungi</taxon>
        <taxon>Dikarya</taxon>
        <taxon>Ascomycota</taxon>
        <taxon>Pezizomycotina</taxon>
        <taxon>Sordariomycetes</taxon>
        <taxon>Sordariomycetidae</taxon>
        <taxon>Thyridiales</taxon>
        <taxon>Thyridiaceae</taxon>
        <taxon>Thyridium</taxon>
    </lineage>
</organism>
<dbReference type="InterPro" id="IPR000560">
    <property type="entry name" value="His_Pase_clade-2"/>
</dbReference>
<keyword evidence="2" id="KW-0472">Membrane</keyword>
<evidence type="ECO:0000256" key="2">
    <source>
        <dbReference type="SAM" id="Phobius"/>
    </source>
</evidence>
<dbReference type="InterPro" id="IPR029033">
    <property type="entry name" value="His_PPase_superfam"/>
</dbReference>
<evidence type="ECO:0008006" key="6">
    <source>
        <dbReference type="Google" id="ProtNLM"/>
    </source>
</evidence>
<dbReference type="Proteomes" id="UP000319257">
    <property type="component" value="Unassembled WGS sequence"/>
</dbReference>
<evidence type="ECO:0000313" key="4">
    <source>
        <dbReference type="EMBL" id="TPX12424.1"/>
    </source>
</evidence>
<dbReference type="EMBL" id="SKBQ01000040">
    <property type="protein sequence ID" value="TPX12424.1"/>
    <property type="molecule type" value="Genomic_DNA"/>
</dbReference>
<dbReference type="GeneID" id="41974283"/>
<dbReference type="Pfam" id="PF00328">
    <property type="entry name" value="His_Phos_2"/>
    <property type="match status" value="1"/>
</dbReference>
<gene>
    <name evidence="4" type="ORF">E0L32_006836</name>
</gene>
<evidence type="ECO:0000313" key="5">
    <source>
        <dbReference type="Proteomes" id="UP000319257"/>
    </source>
</evidence>
<feature type="signal peptide" evidence="3">
    <location>
        <begin position="1"/>
        <end position="21"/>
    </location>
</feature>
<dbReference type="PANTHER" id="PTHR11567">
    <property type="entry name" value="ACID PHOSPHATASE-RELATED"/>
    <property type="match status" value="1"/>
</dbReference>
<dbReference type="Gene3D" id="3.40.50.1240">
    <property type="entry name" value="Phosphoglycerate mutase-like"/>
    <property type="match status" value="1"/>
</dbReference>
<dbReference type="STRING" id="1093900.A0A507B136"/>
<evidence type="ECO:0000256" key="3">
    <source>
        <dbReference type="SAM" id="SignalP"/>
    </source>
</evidence>
<reference evidence="4 5" key="1">
    <citation type="submission" date="2019-06" db="EMBL/GenBank/DDBJ databases">
        <title>Draft genome sequence of the filamentous fungus Phialemoniopsis curvata isolated from diesel fuel.</title>
        <authorList>
            <person name="Varaljay V.A."/>
            <person name="Lyon W.J."/>
            <person name="Crouch A.L."/>
            <person name="Drake C.E."/>
            <person name="Hollomon J.M."/>
            <person name="Nadeau L.J."/>
            <person name="Nunn H.S."/>
            <person name="Stevenson B.S."/>
            <person name="Bojanowski C.L."/>
            <person name="Crookes-Goodson W.J."/>
        </authorList>
    </citation>
    <scope>NUCLEOTIDE SEQUENCE [LARGE SCALE GENOMIC DNA]</scope>
    <source>
        <strain evidence="4 5">D216</strain>
    </source>
</reference>
<dbReference type="SUPFAM" id="SSF53254">
    <property type="entry name" value="Phosphoglycerate mutase-like"/>
    <property type="match status" value="1"/>
</dbReference>
<accession>A0A507B136</accession>
<name>A0A507B136_9PEZI</name>
<comment type="caution">
    <text evidence="4">The sequence shown here is derived from an EMBL/GenBank/DDBJ whole genome shotgun (WGS) entry which is preliminary data.</text>
</comment>
<dbReference type="OrthoDB" id="258392at2759"/>
<comment type="similarity">
    <text evidence="1">Belongs to the histidine acid phosphatase family.</text>
</comment>
<feature type="transmembrane region" description="Helical" evidence="2">
    <location>
        <begin position="446"/>
        <end position="472"/>
    </location>
</feature>
<keyword evidence="5" id="KW-1185">Reference proteome</keyword>
<protein>
    <recommendedName>
        <fullName evidence="6">Acid phosphatase</fullName>
    </recommendedName>
</protein>
<dbReference type="RefSeq" id="XP_030994135.1">
    <property type="nucleotide sequence ID" value="XM_031141513.1"/>
</dbReference>
<feature type="chain" id="PRO_5021347081" description="Acid phosphatase" evidence="3">
    <location>
        <begin position="22"/>
        <end position="488"/>
    </location>
</feature>
<dbReference type="InterPro" id="IPR050645">
    <property type="entry name" value="Histidine_acid_phosphatase"/>
</dbReference>
<proteinExistence type="inferred from homology"/>
<dbReference type="AlphaFoldDB" id="A0A507B136"/>
<evidence type="ECO:0000256" key="1">
    <source>
        <dbReference type="ARBA" id="ARBA00005375"/>
    </source>
</evidence>
<keyword evidence="2" id="KW-0812">Transmembrane</keyword>
<keyword evidence="3" id="KW-0732">Signal</keyword>
<dbReference type="GO" id="GO:0016791">
    <property type="term" value="F:phosphatase activity"/>
    <property type="evidence" value="ECO:0007669"/>
    <property type="project" value="TreeGrafter"/>
</dbReference>
<dbReference type="InParanoid" id="A0A507B136"/>
<keyword evidence="2" id="KW-1133">Transmembrane helix</keyword>
<dbReference type="PANTHER" id="PTHR11567:SF142">
    <property type="entry name" value="PHOSPHOGLYCERATE MUTASE-LIKE PROTEIN"/>
    <property type="match status" value="1"/>
</dbReference>
<sequence length="488" mass="49997">MVAAAAALALALAALPLAASAETVLGVYIFHRHGDRTAKSTPPTYLTALGAEQVHASGAYYRGRYVAANATSRIQALSPDVAVLSQLAVTAPVDSVLQNSASVFAQGLYPPAGDAARQTLADGTVAEAPLGGYQYVPVNGIATAASSASSEDSEWLQGGSGCGNAVVSSNAYFASRQYLDTLAGTADFYRRLLPVVNRTFSESQLSFKNGYTIFDLINVARIHNSTIQSADLVTDDVFHQLATRADQHEWGLAFNASEPVRAIAGSVLAAQVLQTLNATLQAPATRAATTRMGIQFGAYGTFMAFFGLAQLPAVSDDFTGVCGYASSMVFELVTNATTATTDAASPVDPADVSVRFLFSNGSASAGHEPVAYPLFGRRETLLPWKTFADEMSKFAVGDTLDWCKACGNTTGVCAAAAAAGGSGSGAGSASASGSDGEGMSRPVAGVIGALVTLAVILGIEALVMLVGGLRLVKKSVAARGKAAEAGHA</sequence>